<dbReference type="AlphaFoldDB" id="A0A8C3UGP6"/>
<evidence type="ECO:0000256" key="6">
    <source>
        <dbReference type="ARBA" id="ARBA00022989"/>
    </source>
</evidence>
<evidence type="ECO:0000256" key="4">
    <source>
        <dbReference type="ARBA" id="ARBA00022692"/>
    </source>
</evidence>
<evidence type="ECO:0000313" key="15">
    <source>
        <dbReference type="Ensembl" id="ENSCUSP00005013869.1"/>
    </source>
</evidence>
<feature type="repeat" description="Solcar" evidence="12">
    <location>
        <begin position="4"/>
        <end position="77"/>
    </location>
</feature>
<keyword evidence="3 13" id="KW-0813">Transport</keyword>
<evidence type="ECO:0000256" key="12">
    <source>
        <dbReference type="PROSITE-ProRule" id="PRU00282"/>
    </source>
</evidence>
<evidence type="ECO:0000256" key="1">
    <source>
        <dbReference type="ARBA" id="ARBA00004141"/>
    </source>
</evidence>
<evidence type="ECO:0000256" key="10">
    <source>
        <dbReference type="ARBA" id="ARBA00039950"/>
    </source>
</evidence>
<keyword evidence="5" id="KW-0677">Repeat</keyword>
<dbReference type="GO" id="GO:0016020">
    <property type="term" value="C:membrane"/>
    <property type="evidence" value="ECO:0007669"/>
    <property type="project" value="UniProtKB-SubCell"/>
</dbReference>
<protein>
    <recommendedName>
        <fullName evidence="10">Mitochondrial S-adenosylmethionine carrier protein</fullName>
    </recommendedName>
    <alternativeName>
        <fullName evidence="11">Solute carrier family 25 member 26</fullName>
    </alternativeName>
</protein>
<evidence type="ECO:0000256" key="5">
    <source>
        <dbReference type="ARBA" id="ARBA00022737"/>
    </source>
</evidence>
<evidence type="ECO:0000313" key="16">
    <source>
        <dbReference type="Proteomes" id="UP000694563"/>
    </source>
</evidence>
<dbReference type="InterPro" id="IPR018108">
    <property type="entry name" value="MCP_transmembrane"/>
</dbReference>
<dbReference type="Gene3D" id="1.50.40.10">
    <property type="entry name" value="Mitochondrial carrier domain"/>
    <property type="match status" value="1"/>
</dbReference>
<dbReference type="Ensembl" id="ENSCUST00005014418.1">
    <property type="protein sequence ID" value="ENSCUSP00005013869.1"/>
    <property type="gene ID" value="ENSCUSG00005008953.1"/>
</dbReference>
<feature type="repeat" description="Solcar" evidence="12">
    <location>
        <begin position="130"/>
        <end position="212"/>
    </location>
</feature>
<evidence type="ECO:0000256" key="7">
    <source>
        <dbReference type="ARBA" id="ARBA00023136"/>
    </source>
</evidence>
<keyword evidence="7 12" id="KW-0472">Membrane</keyword>
<comment type="similarity">
    <text evidence="2 13">Belongs to the mitochondrial carrier (TC 2.A.29) family.</text>
</comment>
<evidence type="ECO:0000256" key="8">
    <source>
        <dbReference type="ARBA" id="ARBA00035847"/>
    </source>
</evidence>
<name>A0A8C3UGP6_CATUS</name>
<evidence type="ECO:0000256" key="3">
    <source>
        <dbReference type="ARBA" id="ARBA00022448"/>
    </source>
</evidence>
<reference evidence="15" key="1">
    <citation type="submission" date="2020-10" db="EMBL/GenBank/DDBJ databases">
        <title>Catharus ustulatus (Swainson's thrush) genome, bCatUst1, primary haplotype v2.</title>
        <authorList>
            <person name="Delmore K."/>
            <person name="Vafadar M."/>
            <person name="Formenti G."/>
            <person name="Chow W."/>
            <person name="Pelan S."/>
            <person name="Howe K."/>
            <person name="Rhie A."/>
            <person name="Mountcastle J."/>
            <person name="Haase B."/>
            <person name="Fedrigo O."/>
            <person name="Jarvis E.D."/>
        </authorList>
    </citation>
    <scope>NUCLEOTIDE SEQUENCE [LARGE SCALE GENOMIC DNA]</scope>
</reference>
<reference evidence="15" key="2">
    <citation type="submission" date="2025-08" db="UniProtKB">
        <authorList>
            <consortium name="Ensembl"/>
        </authorList>
    </citation>
    <scope>IDENTIFICATION</scope>
</reference>
<dbReference type="Proteomes" id="UP000694563">
    <property type="component" value="Chromosome 13"/>
</dbReference>
<gene>
    <name evidence="15" type="primary">SLC25A26</name>
</gene>
<dbReference type="PROSITE" id="PS50920">
    <property type="entry name" value="SOLCAR"/>
    <property type="match status" value="2"/>
</dbReference>
<sequence length="350" mass="38038">MEPRESWAALAAGGVAGVFVDLILFPLDTVKTRLQSPQGFRKAGGFRGIYAGVPSTAIGSFPNAAAFFITYENVKSVLPHGSSPYLSPATHMVAASLGEVLRCVLVPSYQESGDLFQPNTRCLPTTAAQPACFPWEAAQLSLLSVACLIRVPSEVVKQRAQVSPSSSTLRILSHTLYHEGIQGLYRGYKSTVLREIPFSLVQFPLWESLKDLWSWKQGHVVDSWQSAVCGAFAGWFQQCQWECSGCPWWHLEDTRPVRLVCRCCPTDGSHQPGRLHLPGDIREDSAAAALSQPGHSCQRTRGGVCSLPPAPLTAAVPQPESHSPCYRKVLSKHSCVGANAALLITLIFLQ</sequence>
<organism evidence="15 16">
    <name type="scientific">Catharus ustulatus</name>
    <name type="common">Russet-backed thrush</name>
    <name type="synonym">Hylocichla ustulatus</name>
    <dbReference type="NCBI Taxonomy" id="91951"/>
    <lineage>
        <taxon>Eukaryota</taxon>
        <taxon>Metazoa</taxon>
        <taxon>Chordata</taxon>
        <taxon>Craniata</taxon>
        <taxon>Vertebrata</taxon>
        <taxon>Euteleostomi</taxon>
        <taxon>Archelosauria</taxon>
        <taxon>Archosauria</taxon>
        <taxon>Dinosauria</taxon>
        <taxon>Saurischia</taxon>
        <taxon>Theropoda</taxon>
        <taxon>Coelurosauria</taxon>
        <taxon>Aves</taxon>
        <taxon>Neognathae</taxon>
        <taxon>Neoaves</taxon>
        <taxon>Telluraves</taxon>
        <taxon>Australaves</taxon>
        <taxon>Passeriformes</taxon>
        <taxon>Turdidae</taxon>
        <taxon>Catharus</taxon>
    </lineage>
</organism>
<dbReference type="SUPFAM" id="SSF103506">
    <property type="entry name" value="Mitochondrial carrier"/>
    <property type="match status" value="2"/>
</dbReference>
<dbReference type="Pfam" id="PF00153">
    <property type="entry name" value="Mito_carr"/>
    <property type="match status" value="2"/>
</dbReference>
<accession>A0A8C3UGP6</accession>
<reference evidence="15" key="3">
    <citation type="submission" date="2025-09" db="UniProtKB">
        <authorList>
            <consortium name="Ensembl"/>
        </authorList>
    </citation>
    <scope>IDENTIFICATION</scope>
</reference>
<keyword evidence="16" id="KW-1185">Reference proteome</keyword>
<evidence type="ECO:0000256" key="11">
    <source>
        <dbReference type="ARBA" id="ARBA00041876"/>
    </source>
</evidence>
<dbReference type="PANTHER" id="PTHR45667">
    <property type="entry name" value="S-ADENOSYLMETHIONINE MITOCHONDRIAL CARRIER PROTEIN"/>
    <property type="match status" value="1"/>
</dbReference>
<comment type="catalytic activity">
    <reaction evidence="8">
        <text>S-adenosyl-L-homocysteine(out) + S-adenosyl-L-methionine(in) = S-adenosyl-L-homocysteine(in) + S-adenosyl-L-methionine(out)</text>
        <dbReference type="Rhea" id="RHEA:75479"/>
        <dbReference type="ChEBI" id="CHEBI:57856"/>
        <dbReference type="ChEBI" id="CHEBI:59789"/>
    </reaction>
</comment>
<evidence type="ECO:0000256" key="2">
    <source>
        <dbReference type="ARBA" id="ARBA00006375"/>
    </source>
</evidence>
<feature type="transmembrane region" description="Helical" evidence="14">
    <location>
        <begin position="6"/>
        <end position="27"/>
    </location>
</feature>
<evidence type="ECO:0000256" key="13">
    <source>
        <dbReference type="RuleBase" id="RU000488"/>
    </source>
</evidence>
<feature type="transmembrane region" description="Helical" evidence="14">
    <location>
        <begin position="48"/>
        <end position="69"/>
    </location>
</feature>
<comment type="function">
    <text evidence="9">Mitochondrial S-adenosyl-L-methionine/S-adenosyl-L-homocysteine antiporter. Mediates the exchange of cytosolic S-adenosyl-L-methionine, the predominant methyl-group donor for macromolecule methylation processes, for mitochondrial S-adenosylhomocysteine(SAH), a by-product of methylation reactions.</text>
</comment>
<keyword evidence="4 12" id="KW-0812">Transmembrane</keyword>
<keyword evidence="6 14" id="KW-1133">Transmembrane helix</keyword>
<proteinExistence type="inferred from homology"/>
<dbReference type="InterPro" id="IPR023395">
    <property type="entry name" value="MCP_dom_sf"/>
</dbReference>
<comment type="subcellular location">
    <subcellularLocation>
        <location evidence="1">Membrane</location>
        <topology evidence="1">Multi-pass membrane protein</topology>
    </subcellularLocation>
</comment>
<evidence type="ECO:0000256" key="9">
    <source>
        <dbReference type="ARBA" id="ARBA00037638"/>
    </source>
</evidence>
<evidence type="ECO:0000256" key="14">
    <source>
        <dbReference type="SAM" id="Phobius"/>
    </source>
</evidence>